<dbReference type="AlphaFoldDB" id="A0A0A9BHC9"/>
<dbReference type="EMBL" id="GBRH01235129">
    <property type="protein sequence ID" value="JAD62766.1"/>
    <property type="molecule type" value="Transcribed_RNA"/>
</dbReference>
<sequence>MADRSEEHKVLAIFRYDNVSDLWKNHCVSLVLAANSLADKAETYRLGTLDKNKPESIRNISCLLFLCPAEPV</sequence>
<evidence type="ECO:0000313" key="1">
    <source>
        <dbReference type="EMBL" id="JAD62766.1"/>
    </source>
</evidence>
<reference evidence="1" key="2">
    <citation type="journal article" date="2015" name="Data Brief">
        <title>Shoot transcriptome of the giant reed, Arundo donax.</title>
        <authorList>
            <person name="Barrero R.A."/>
            <person name="Guerrero F.D."/>
            <person name="Moolhuijzen P."/>
            <person name="Goolsby J.A."/>
            <person name="Tidwell J."/>
            <person name="Bellgard S.E."/>
            <person name="Bellgard M.I."/>
        </authorList>
    </citation>
    <scope>NUCLEOTIDE SEQUENCE</scope>
    <source>
        <tissue evidence="1">Shoot tissue taken approximately 20 cm above the soil surface</tissue>
    </source>
</reference>
<name>A0A0A9BHC9_ARUDO</name>
<accession>A0A0A9BHC9</accession>
<protein>
    <submittedName>
        <fullName evidence="1">Uncharacterized protein</fullName>
    </submittedName>
</protein>
<organism evidence="1">
    <name type="scientific">Arundo donax</name>
    <name type="common">Giant reed</name>
    <name type="synonym">Donax arundinaceus</name>
    <dbReference type="NCBI Taxonomy" id="35708"/>
    <lineage>
        <taxon>Eukaryota</taxon>
        <taxon>Viridiplantae</taxon>
        <taxon>Streptophyta</taxon>
        <taxon>Embryophyta</taxon>
        <taxon>Tracheophyta</taxon>
        <taxon>Spermatophyta</taxon>
        <taxon>Magnoliopsida</taxon>
        <taxon>Liliopsida</taxon>
        <taxon>Poales</taxon>
        <taxon>Poaceae</taxon>
        <taxon>PACMAD clade</taxon>
        <taxon>Arundinoideae</taxon>
        <taxon>Arundineae</taxon>
        <taxon>Arundo</taxon>
    </lineage>
</organism>
<proteinExistence type="predicted"/>
<reference evidence="1" key="1">
    <citation type="submission" date="2014-09" db="EMBL/GenBank/DDBJ databases">
        <authorList>
            <person name="Magalhaes I.L.F."/>
            <person name="Oliveira U."/>
            <person name="Santos F.R."/>
            <person name="Vidigal T.H.D.A."/>
            <person name="Brescovit A.D."/>
            <person name="Santos A.J."/>
        </authorList>
    </citation>
    <scope>NUCLEOTIDE SEQUENCE</scope>
    <source>
        <tissue evidence="1">Shoot tissue taken approximately 20 cm above the soil surface</tissue>
    </source>
</reference>